<dbReference type="InterPro" id="IPR007062">
    <property type="entry name" value="PPI-2"/>
</dbReference>
<dbReference type="EMBL" id="JABANM010004780">
    <property type="protein sequence ID" value="KAF4748707.1"/>
    <property type="molecule type" value="Genomic_DNA"/>
</dbReference>
<gene>
    <name evidence="2" type="ORF">FOZ62_011363</name>
</gene>
<evidence type="ECO:0000313" key="2">
    <source>
        <dbReference type="EMBL" id="KAF4748707.1"/>
    </source>
</evidence>
<comment type="caution">
    <text evidence="2">The sequence shown here is derived from an EMBL/GenBank/DDBJ whole genome shotgun (WGS) entry which is preliminary data.</text>
</comment>
<protein>
    <submittedName>
        <fullName evidence="2">Uncharacterized protein</fullName>
    </submittedName>
</protein>
<organism evidence="2 3">
    <name type="scientific">Perkinsus olseni</name>
    <name type="common">Perkinsus atlanticus</name>
    <dbReference type="NCBI Taxonomy" id="32597"/>
    <lineage>
        <taxon>Eukaryota</taxon>
        <taxon>Sar</taxon>
        <taxon>Alveolata</taxon>
        <taxon>Perkinsozoa</taxon>
        <taxon>Perkinsea</taxon>
        <taxon>Perkinsida</taxon>
        <taxon>Perkinsidae</taxon>
        <taxon>Perkinsus</taxon>
    </lineage>
</organism>
<dbReference type="Proteomes" id="UP000574390">
    <property type="component" value="Unassembled WGS sequence"/>
</dbReference>
<evidence type="ECO:0000313" key="3">
    <source>
        <dbReference type="Proteomes" id="UP000574390"/>
    </source>
</evidence>
<dbReference type="AlphaFoldDB" id="A0A7J6TV99"/>
<feature type="non-terminal residue" evidence="2">
    <location>
        <position position="741"/>
    </location>
</feature>
<accession>A0A7J6TV99</accession>
<feature type="region of interest" description="Disordered" evidence="1">
    <location>
        <begin position="1"/>
        <end position="35"/>
    </location>
</feature>
<sequence>GSRMVINEPDTPFIKETARHGDSDEEDTRAQPKDFGHELAEKLEKLTVTKEGTVDRQEVDSQLVHERSRQAFKDKRKNHYNEFQLAPSQRESFLGKMLSAILQEDGKLVNDLSATIAVLILEDSRTAKILDSSEDIRAACGKLQLLSAREPEREVPLSRLFARLASSLGASSIAELLLPEAATDVRDVQFASAAMGEIFSRDFPAKEEVAADLRRRILVDLPDMSPEVREVIYCRILPFIETPEFVGELLEFTKGSHEERMVIYCQMIGEIDRVIDWDDVRACISKSTGMIHRKRARWLLERVGGPEVLNSTWQWYWALVESLDEFACHMFKELFTPKLLVVASEASKVEAGAIQGWKMSSLWVEALLEACLNRHDNEAIPKHVLTELGAHPELAMAVLSAVDPQFFCSRIVRAFDENLAVFCNGMKWYARPEKAVGGGENTERSSAGTIEDSRACQDLVNSYVQSGGKISLLLKEVLEGLVNYTSTRVFLEAIGNAEKTAKEPLSEETLGVCLRFATTRVKYFKTALRPKILRLFTAAIEASFKLPSEDILAKDSFQLNLVRFYAILCSFDAPVPQRLVYADLHARWMPKVLSDTSSEDLTVELVSGLVWALPKKSAEIEQIVSALEENLRSTSARAYLPEGVSLRWLALTLFLDEYHSTKVDKDAVMRALPELTSEESFPRMGWLVAALMERFQIEGADANAIISKLESSETPLLEQVHLVQVLAAISTFTRLPRALAK</sequence>
<feature type="non-terminal residue" evidence="2">
    <location>
        <position position="1"/>
    </location>
</feature>
<dbReference type="Pfam" id="PF04979">
    <property type="entry name" value="IPP-2"/>
    <property type="match status" value="1"/>
</dbReference>
<dbReference type="GO" id="GO:0004864">
    <property type="term" value="F:protein phosphatase inhibitor activity"/>
    <property type="evidence" value="ECO:0007669"/>
    <property type="project" value="InterPro"/>
</dbReference>
<feature type="compositionally biased region" description="Basic and acidic residues" evidence="1">
    <location>
        <begin position="16"/>
        <end position="35"/>
    </location>
</feature>
<dbReference type="GO" id="GO:0009966">
    <property type="term" value="P:regulation of signal transduction"/>
    <property type="evidence" value="ECO:0007669"/>
    <property type="project" value="InterPro"/>
</dbReference>
<name>A0A7J6TV99_PEROL</name>
<proteinExistence type="predicted"/>
<reference evidence="2 3" key="1">
    <citation type="submission" date="2020-04" db="EMBL/GenBank/DDBJ databases">
        <title>Perkinsus olseni comparative genomics.</title>
        <authorList>
            <person name="Bogema D.R."/>
        </authorList>
    </citation>
    <scope>NUCLEOTIDE SEQUENCE [LARGE SCALE GENOMIC DNA]</scope>
    <source>
        <strain evidence="2">ATCC PRA-205</strain>
    </source>
</reference>
<evidence type="ECO:0000256" key="1">
    <source>
        <dbReference type="SAM" id="MobiDB-lite"/>
    </source>
</evidence>